<dbReference type="AlphaFoldDB" id="A0A1Y1SJT2"/>
<accession>A0A1Y1SJT2</accession>
<evidence type="ECO:0000256" key="1">
    <source>
        <dbReference type="SAM" id="Phobius"/>
    </source>
</evidence>
<dbReference type="OrthoDB" id="1391923at2"/>
<dbReference type="RefSeq" id="WP_083560583.1">
    <property type="nucleotide sequence ID" value="NZ_AQQV01000001.1"/>
</dbReference>
<feature type="transmembrane region" description="Helical" evidence="1">
    <location>
        <begin position="85"/>
        <end position="105"/>
    </location>
</feature>
<organism evidence="2 3">
    <name type="scientific">Oceanococcus atlanticus</name>
    <dbReference type="NCBI Taxonomy" id="1317117"/>
    <lineage>
        <taxon>Bacteria</taxon>
        <taxon>Pseudomonadati</taxon>
        <taxon>Pseudomonadota</taxon>
        <taxon>Gammaproteobacteria</taxon>
        <taxon>Chromatiales</taxon>
        <taxon>Oceanococcaceae</taxon>
        <taxon>Oceanococcus</taxon>
    </lineage>
</organism>
<evidence type="ECO:0000313" key="2">
    <source>
        <dbReference type="EMBL" id="ORE89459.1"/>
    </source>
</evidence>
<feature type="transmembrane region" description="Helical" evidence="1">
    <location>
        <begin position="162"/>
        <end position="189"/>
    </location>
</feature>
<feature type="transmembrane region" description="Helical" evidence="1">
    <location>
        <begin position="43"/>
        <end position="65"/>
    </location>
</feature>
<evidence type="ECO:0000313" key="3">
    <source>
        <dbReference type="Proteomes" id="UP000192342"/>
    </source>
</evidence>
<keyword evidence="1" id="KW-1133">Transmembrane helix</keyword>
<dbReference type="Proteomes" id="UP000192342">
    <property type="component" value="Unassembled WGS sequence"/>
</dbReference>
<dbReference type="STRING" id="1317117.ATO7_06250"/>
<feature type="transmembrane region" description="Helical" evidence="1">
    <location>
        <begin position="135"/>
        <end position="156"/>
    </location>
</feature>
<sequence length="839" mass="94859">MRARIARHVLAWRIKRAYKRIDGALGPLRVRWSTLQKQTMRSLWGRTAAGLSFSLTVTAGLYLISPICDPFAQHFGLHVPSGADYVALLTTISSIGGVFIGLYYATIGTITSTTYAGLPMSLRNELFRDRVGNNYMGWMACMTAIGLMLAAASVIGLPRIVIAVPFMALIASGSAIGFVILGIRIFAFFNPAELSTQMVAQIQGSFRATSAPHRRFEYIEHQRRCRERADRYLVALATLTNIIDRRMSHLKGEPICKIGHRVVDLLINYQEDKNRIPTESLWYPRKFEHPEWGHVSDLEENLMKSAGLRSLPNAVIDHNWLEQKLLPIVIRCFKSVISEPEGILAAQLLWRIQQYARTLAAAGELEDAMGVMDAVFEALIPVIAEHVTQQATDQDETFRGELFFLNLVESIARTPEWLLGGFHKHWESLRIVDLGLHLNAIRWRNPEGIYNSAKPPTYLLSTMEALAKQIHKEVALTGAPVMPLWAQKSTVKRALAKRYVAHINFLGKQVPSAMRKWASRLESCRFDWGVAAVRAASFEYLNDLADRSADPLEQWDIHLAVPADPDPQWPSLDRSGFHNGRADAMDALTREITAQSLELAHTKRSRHIPDYAGQFFDIGYKAAVKALILNDKQTLTENFAFLFAASTKRAKDAQDAMKAEPDMSLERALELMAPLIDIMELSGLAILMAEYHGNNLLWKQGVAHALWRTSIEHDDFILHAPSFMTEIYNAIHRDQHNYKRTIRQDWFARQLAQIEDLEEIFGFNHLPEQVDAIAALAPESYKSHASPLIRHLAREKSWWNQISMLQIFYGAFVTRQASFQHLALHPRVDDLNALELDHA</sequence>
<reference evidence="2 3" key="1">
    <citation type="submission" date="2013-04" db="EMBL/GenBank/DDBJ databases">
        <title>Oceanococcus atlanticus 22II-S10r2 Genome Sequencing.</title>
        <authorList>
            <person name="Lai Q."/>
            <person name="Li G."/>
            <person name="Shao Z."/>
        </authorList>
    </citation>
    <scope>NUCLEOTIDE SEQUENCE [LARGE SCALE GENOMIC DNA]</scope>
    <source>
        <strain evidence="2 3">22II-S10r2</strain>
    </source>
</reference>
<protein>
    <submittedName>
        <fullName evidence="2">Uncharacterized protein</fullName>
    </submittedName>
</protein>
<keyword evidence="1" id="KW-0472">Membrane</keyword>
<gene>
    <name evidence="2" type="ORF">ATO7_06250</name>
</gene>
<proteinExistence type="predicted"/>
<keyword evidence="3" id="KW-1185">Reference proteome</keyword>
<dbReference type="EMBL" id="AQQV01000001">
    <property type="protein sequence ID" value="ORE89459.1"/>
    <property type="molecule type" value="Genomic_DNA"/>
</dbReference>
<name>A0A1Y1SJT2_9GAMM</name>
<comment type="caution">
    <text evidence="2">The sequence shown here is derived from an EMBL/GenBank/DDBJ whole genome shotgun (WGS) entry which is preliminary data.</text>
</comment>
<keyword evidence="1" id="KW-0812">Transmembrane</keyword>